<sequence length="68" mass="7648">MDIEINSDNSLSTTLSVRRLEELTDTNANIGLNPISRFKSIERATILEGAIDVSQIKVTYLEDQHDKD</sequence>
<dbReference type="AlphaFoldDB" id="A0A4Y9FM38"/>
<evidence type="ECO:0000313" key="2">
    <source>
        <dbReference type="Proteomes" id="UP000297747"/>
    </source>
</evidence>
<evidence type="ECO:0000313" key="1">
    <source>
        <dbReference type="EMBL" id="TFU29399.1"/>
    </source>
</evidence>
<reference evidence="1 2" key="1">
    <citation type="submission" date="2019-03" db="EMBL/GenBank/DDBJ databases">
        <title>Diversity of the mouse oral microbiome.</title>
        <authorList>
            <person name="Joseph S."/>
            <person name="Aduse-Opoku J."/>
            <person name="Curtis M."/>
            <person name="Wade W."/>
            <person name="Hashim A."/>
        </authorList>
    </citation>
    <scope>NUCLEOTIDE SEQUENCE [LARGE SCALE GENOMIC DNA]</scope>
    <source>
        <strain evidence="1 2">HT4</strain>
    </source>
</reference>
<dbReference type="Proteomes" id="UP000297747">
    <property type="component" value="Unassembled WGS sequence"/>
</dbReference>
<name>A0A4Y9FM38_STRAI</name>
<gene>
    <name evidence="1" type="ORF">E4U01_10215</name>
</gene>
<dbReference type="EMBL" id="SPQA01000076">
    <property type="protein sequence ID" value="TFU29399.1"/>
    <property type="molecule type" value="Genomic_DNA"/>
</dbReference>
<dbReference type="RefSeq" id="WP_135053511.1">
    <property type="nucleotide sequence ID" value="NZ_CAKOCW010000102.1"/>
</dbReference>
<proteinExistence type="predicted"/>
<protein>
    <submittedName>
        <fullName evidence="1">Uncharacterized protein</fullName>
    </submittedName>
</protein>
<comment type="caution">
    <text evidence="1">The sequence shown here is derived from an EMBL/GenBank/DDBJ whole genome shotgun (WGS) entry which is preliminary data.</text>
</comment>
<accession>A0A4Y9FM38</accession>
<organism evidence="1 2">
    <name type="scientific">Streptococcus acidominimus</name>
    <dbReference type="NCBI Taxonomy" id="1326"/>
    <lineage>
        <taxon>Bacteria</taxon>
        <taxon>Bacillati</taxon>
        <taxon>Bacillota</taxon>
        <taxon>Bacilli</taxon>
        <taxon>Lactobacillales</taxon>
        <taxon>Streptococcaceae</taxon>
        <taxon>Streptococcus</taxon>
    </lineage>
</organism>